<evidence type="ECO:0000313" key="2">
    <source>
        <dbReference type="Proteomes" id="UP000807353"/>
    </source>
</evidence>
<gene>
    <name evidence="1" type="ORF">BDZ94DRAFT_1254447</name>
</gene>
<accession>A0A9P5YAH6</accession>
<comment type="caution">
    <text evidence="1">The sequence shown here is derived from an EMBL/GenBank/DDBJ whole genome shotgun (WGS) entry which is preliminary data.</text>
</comment>
<dbReference type="AlphaFoldDB" id="A0A9P5YAH6"/>
<keyword evidence="2" id="KW-1185">Reference proteome</keyword>
<proteinExistence type="predicted"/>
<reference evidence="1" key="1">
    <citation type="submission" date="2020-11" db="EMBL/GenBank/DDBJ databases">
        <authorList>
            <consortium name="DOE Joint Genome Institute"/>
            <person name="Ahrendt S."/>
            <person name="Riley R."/>
            <person name="Andreopoulos W."/>
            <person name="Labutti K."/>
            <person name="Pangilinan J."/>
            <person name="Ruiz-Duenas F.J."/>
            <person name="Barrasa J.M."/>
            <person name="Sanchez-Garcia M."/>
            <person name="Camarero S."/>
            <person name="Miyauchi S."/>
            <person name="Serrano A."/>
            <person name="Linde D."/>
            <person name="Babiker R."/>
            <person name="Drula E."/>
            <person name="Ayuso-Fernandez I."/>
            <person name="Pacheco R."/>
            <person name="Padilla G."/>
            <person name="Ferreira P."/>
            <person name="Barriuso J."/>
            <person name="Kellner H."/>
            <person name="Castanera R."/>
            <person name="Alfaro M."/>
            <person name="Ramirez L."/>
            <person name="Pisabarro A.G."/>
            <person name="Kuo A."/>
            <person name="Tritt A."/>
            <person name="Lipzen A."/>
            <person name="He G."/>
            <person name="Yan M."/>
            <person name="Ng V."/>
            <person name="Cullen D."/>
            <person name="Martin F."/>
            <person name="Rosso M.-N."/>
            <person name="Henrissat B."/>
            <person name="Hibbett D."/>
            <person name="Martinez A.T."/>
            <person name="Grigoriev I.V."/>
        </authorList>
    </citation>
    <scope>NUCLEOTIDE SEQUENCE</scope>
    <source>
        <strain evidence="1">CBS 247.69</strain>
    </source>
</reference>
<dbReference type="EMBL" id="MU150249">
    <property type="protein sequence ID" value="KAF9465087.1"/>
    <property type="molecule type" value="Genomic_DNA"/>
</dbReference>
<name>A0A9P5YAH6_9AGAR</name>
<evidence type="ECO:0000313" key="1">
    <source>
        <dbReference type="EMBL" id="KAF9465087.1"/>
    </source>
</evidence>
<sequence length="130" mass="14384">MTVDHPHLLWARTTSLAPEAIMIEATEAMPLFRHWALTLGRVSVACLFCCPPSPPLDGLCQMPHVSLPAISPPLYCVLCNVIEAPPTVQCVPSSCIARRSIIHIHPDPPSTNDVSSTRYEQNTEQYLIQR</sequence>
<organism evidence="1 2">
    <name type="scientific">Collybia nuda</name>
    <dbReference type="NCBI Taxonomy" id="64659"/>
    <lineage>
        <taxon>Eukaryota</taxon>
        <taxon>Fungi</taxon>
        <taxon>Dikarya</taxon>
        <taxon>Basidiomycota</taxon>
        <taxon>Agaricomycotina</taxon>
        <taxon>Agaricomycetes</taxon>
        <taxon>Agaricomycetidae</taxon>
        <taxon>Agaricales</taxon>
        <taxon>Tricholomatineae</taxon>
        <taxon>Clitocybaceae</taxon>
        <taxon>Collybia</taxon>
    </lineage>
</organism>
<dbReference type="Proteomes" id="UP000807353">
    <property type="component" value="Unassembled WGS sequence"/>
</dbReference>
<protein>
    <submittedName>
        <fullName evidence="1">Uncharacterized protein</fullName>
    </submittedName>
</protein>